<gene>
    <name evidence="1" type="ORF">DIT97_23455</name>
</gene>
<accession>A0A517XCI0</accession>
<dbReference type="AlphaFoldDB" id="A0A3D3RAH5"/>
<dbReference type="InterPro" id="IPR006059">
    <property type="entry name" value="SBP"/>
</dbReference>
<reference evidence="1 2" key="1">
    <citation type="journal article" date="2018" name="Nat. Biotechnol.">
        <title>A standardized bacterial taxonomy based on genome phylogeny substantially revises the tree of life.</title>
        <authorList>
            <person name="Parks D.H."/>
            <person name="Chuvochina M."/>
            <person name="Waite D.W."/>
            <person name="Rinke C."/>
            <person name="Skarshewski A."/>
            <person name="Chaumeil P.A."/>
            <person name="Hugenholtz P."/>
        </authorList>
    </citation>
    <scope>NUCLEOTIDE SEQUENCE [LARGE SCALE GENOMIC DNA]</scope>
    <source>
        <strain evidence="1">UBA9375</strain>
    </source>
</reference>
<dbReference type="PANTHER" id="PTHR30006:SF24">
    <property type="entry name" value="SLL0237 PROTEIN"/>
    <property type="match status" value="1"/>
</dbReference>
<protein>
    <submittedName>
        <fullName evidence="1">ABC transporter substrate-binding protein</fullName>
    </submittedName>
</protein>
<dbReference type="Pfam" id="PF13416">
    <property type="entry name" value="SBP_bac_8"/>
    <property type="match status" value="1"/>
</dbReference>
<name>A0A3D3RAH5_9PLAN</name>
<comment type="caution">
    <text evidence="1">The sequence shown here is derived from an EMBL/GenBank/DDBJ whole genome shotgun (WGS) entry which is preliminary data.</text>
</comment>
<organism evidence="1 2">
    <name type="scientific">Gimesia maris</name>
    <dbReference type="NCBI Taxonomy" id="122"/>
    <lineage>
        <taxon>Bacteria</taxon>
        <taxon>Pseudomonadati</taxon>
        <taxon>Planctomycetota</taxon>
        <taxon>Planctomycetia</taxon>
        <taxon>Planctomycetales</taxon>
        <taxon>Planctomycetaceae</taxon>
        <taxon>Gimesia</taxon>
    </lineage>
</organism>
<dbReference type="PIRSF" id="PIRSF002825">
    <property type="entry name" value="CfbpA"/>
    <property type="match status" value="1"/>
</dbReference>
<accession>A0A3D3RAH5</accession>
<dbReference type="PANTHER" id="PTHR30006">
    <property type="entry name" value="THIAMINE-BINDING PERIPLASMIC PROTEIN-RELATED"/>
    <property type="match status" value="1"/>
</dbReference>
<proteinExistence type="predicted"/>
<dbReference type="Proteomes" id="UP000263642">
    <property type="component" value="Unassembled WGS sequence"/>
</dbReference>
<dbReference type="InterPro" id="IPR026045">
    <property type="entry name" value="Ferric-bd"/>
</dbReference>
<sequence>MLAFVEIAAIVMIGLVFYYQNREEALVVYCAHDAVFSEKILKQFEQQTGIKVEPRFDTEATKSLGLTNLIIREKDHPRCDVFWNNQALGTAALKEQDLLAPYQGPGYQRIPAAFKDPEGHWTGFAARLRVYIANTDSYELSYENVASTFTGPLNQVAIAKPLYGTTLSHFTILCDAWGLARLQEWYRALQEQGIQVTSGNSSVKNLVATGACILGLTDTDDYFVAVDAGQPVAAIPVLVEEKALLIPNSVAIIKGTKRRKQAEALVDYLLSAEVELELSQSQSRQIPLGKVNWDQVPEEVQKFRPYIKQAYPLSDLVNQRKRTLDWLKSEYLK</sequence>
<dbReference type="Gene3D" id="3.40.190.10">
    <property type="entry name" value="Periplasmic binding protein-like II"/>
    <property type="match status" value="2"/>
</dbReference>
<dbReference type="SUPFAM" id="SSF53850">
    <property type="entry name" value="Periplasmic binding protein-like II"/>
    <property type="match status" value="1"/>
</dbReference>
<evidence type="ECO:0000313" key="2">
    <source>
        <dbReference type="Proteomes" id="UP000263642"/>
    </source>
</evidence>
<dbReference type="EMBL" id="DQAY01000141">
    <property type="protein sequence ID" value="HCO25833.1"/>
    <property type="molecule type" value="Genomic_DNA"/>
</dbReference>
<evidence type="ECO:0000313" key="1">
    <source>
        <dbReference type="EMBL" id="HCO25833.1"/>
    </source>
</evidence>